<evidence type="ECO:0000313" key="5">
    <source>
        <dbReference type="Proteomes" id="UP000000759"/>
    </source>
</evidence>
<dbReference type="OMA" id="VNAWAKS"/>
<dbReference type="AlphaFoldDB" id="B7FT55"/>
<dbReference type="HOGENOM" id="CLU_303383_0_0_1"/>
<reference evidence="5" key="2">
    <citation type="submission" date="2008-08" db="EMBL/GenBank/DDBJ databases">
        <authorList>
            <consortium name="Diatom Consortium"/>
            <person name="Grigoriev I."/>
            <person name="Grimwood J."/>
            <person name="Kuo A."/>
            <person name="Otillar R.P."/>
            <person name="Salamov A."/>
            <person name="Detter J.C."/>
            <person name="Lindquist E."/>
            <person name="Shapiro H."/>
            <person name="Lucas S."/>
            <person name="Glavina del Rio T."/>
            <person name="Pitluck S."/>
            <person name="Rokhsar D."/>
            <person name="Bowler C."/>
        </authorList>
    </citation>
    <scope>GENOME REANNOTATION</scope>
    <source>
        <strain evidence="5">CCAP 1055/1</strain>
    </source>
</reference>
<dbReference type="KEGG" id="pti:PHATRDRAFT_43695"/>
<dbReference type="PaxDb" id="2850-Phatr43695"/>
<proteinExistence type="predicted"/>
<evidence type="ECO:0000256" key="2">
    <source>
        <dbReference type="PROSITE-ProRule" id="PRU00708"/>
    </source>
</evidence>
<organism evidence="4 5">
    <name type="scientific">Phaeodactylum tricornutum (strain CCAP 1055/1)</name>
    <dbReference type="NCBI Taxonomy" id="556484"/>
    <lineage>
        <taxon>Eukaryota</taxon>
        <taxon>Sar</taxon>
        <taxon>Stramenopiles</taxon>
        <taxon>Ochrophyta</taxon>
        <taxon>Bacillariophyta</taxon>
        <taxon>Bacillariophyceae</taxon>
        <taxon>Bacillariophycidae</taxon>
        <taxon>Naviculales</taxon>
        <taxon>Phaeodactylaceae</taxon>
        <taxon>Phaeodactylum</taxon>
    </lineage>
</organism>
<sequence length="1060" mass="118598">MVSNRRKRKILGCFLLFATPIDGLLGVTSAPSLTRKKRRHSKWSFLTSPSSTTRATLRSGKSSWLEAAPHRQVNTNASSPPTESLSSSSPATSFINTNSPTSSASSDARHTDSPLSQIYEDDEHPRAPRPPPSSFSRNEDWLESVTGELLDLDVYPLGKLTDDDVESIAGLMAAWARRKSVTAALTVERLLKRVVDDLKEGNQRVHVTTRMYSCAIDAWAKSGVEGSCERAAQIHDTLVQHYQSTNDPLLAPSVMSFNTVVNAWAKSNHDDAPAKAEAVLEEMIQAYRNGNEALKPDAVTFSTILDAYSKSNKPNAVARCYELFQVMDELDVKRNVYTFSALQNVVARSRIPNAAEQTMNILQQMLKLYENGDVFAKPNTLNYNAVLNACSRTPSKASAQLADDLLHSMELPLIQGGYDVEPDRLSYAMCILACARCPDEAFGVPKAEANLRRMESRAIMEAAKRQQISSAAPPTVTLDIECFNVVLTALSRRKNIPPTRTLEIVKRMEEYAEQGQEHLRPNVRSWNAVLNAYARAIAVSPHSTASNSYAQMAAEFLQHMRLDLGIRPDAFSFAALLSAFQKWDHPEAVAQADALVREMESLFEQNEIDAPPDVYHYTILCGAWARSGQKIAPQRCLQILAHMVERHRLGYPNVKPNVRTYNAVLDCLARAGAEDRAEQLLFHMLKLYRDGDHDAEPDAFTFNCIIHAFSKSRRKGAGRRAESILDRFLEYHEEENQSIRPDTRSFTHIIAHYGRSRELDAPYRAEYVLNRMVSLCKDGNKDLAPNLFAIKTVVDSYSHAKHPDAGRNAERFLNLIRELREKHGITRLERDTSFMNSVLFAWSSCGSEDSGHRAEGHLLEMEDSFDQGTISFRPDSRSYEMVLSAWAKSESSDKAKRALLTLRRMQEQQRTGNPFVRIDEAAYSFVINACAFSNAGEDLEAEAFTIAVKLLDEMLESKSVHPSSLTYGWFIQACGRLRVAHALKSVQIGRAFHLCCENGLVNDFVLHRLKGAAPDPVFKELLAPVLSNLPPRFPKGRLAVNNLPSDWTCNVHGNRKIRRQ</sequence>
<evidence type="ECO:0000256" key="1">
    <source>
        <dbReference type="ARBA" id="ARBA00022737"/>
    </source>
</evidence>
<accession>B7FT55</accession>
<evidence type="ECO:0000256" key="3">
    <source>
        <dbReference type="SAM" id="MobiDB-lite"/>
    </source>
</evidence>
<dbReference type="RefSeq" id="XP_002177781.1">
    <property type="nucleotide sequence ID" value="XM_002177745.1"/>
</dbReference>
<dbReference type="EMBL" id="CM000606">
    <property type="protein sequence ID" value="EEC50595.1"/>
    <property type="molecule type" value="Genomic_DNA"/>
</dbReference>
<gene>
    <name evidence="4" type="ORF">PHATRDRAFT_43695</name>
</gene>
<feature type="compositionally biased region" description="Polar residues" evidence="3">
    <location>
        <begin position="94"/>
        <end position="106"/>
    </location>
</feature>
<reference evidence="4 5" key="1">
    <citation type="journal article" date="2008" name="Nature">
        <title>The Phaeodactylum genome reveals the evolutionary history of diatom genomes.</title>
        <authorList>
            <person name="Bowler C."/>
            <person name="Allen A.E."/>
            <person name="Badger J.H."/>
            <person name="Grimwood J."/>
            <person name="Jabbari K."/>
            <person name="Kuo A."/>
            <person name="Maheswari U."/>
            <person name="Martens C."/>
            <person name="Maumus F."/>
            <person name="Otillar R.P."/>
            <person name="Rayko E."/>
            <person name="Salamov A."/>
            <person name="Vandepoele K."/>
            <person name="Beszteri B."/>
            <person name="Gruber A."/>
            <person name="Heijde M."/>
            <person name="Katinka M."/>
            <person name="Mock T."/>
            <person name="Valentin K."/>
            <person name="Verret F."/>
            <person name="Berges J.A."/>
            <person name="Brownlee C."/>
            <person name="Cadoret J.P."/>
            <person name="Chiovitti A."/>
            <person name="Choi C.J."/>
            <person name="Coesel S."/>
            <person name="De Martino A."/>
            <person name="Detter J.C."/>
            <person name="Durkin C."/>
            <person name="Falciatore A."/>
            <person name="Fournet J."/>
            <person name="Haruta M."/>
            <person name="Huysman M.J."/>
            <person name="Jenkins B.D."/>
            <person name="Jiroutova K."/>
            <person name="Jorgensen R.E."/>
            <person name="Joubert Y."/>
            <person name="Kaplan A."/>
            <person name="Kroger N."/>
            <person name="Kroth P.G."/>
            <person name="La Roche J."/>
            <person name="Lindquist E."/>
            <person name="Lommer M."/>
            <person name="Martin-Jezequel V."/>
            <person name="Lopez P.J."/>
            <person name="Lucas S."/>
            <person name="Mangogna M."/>
            <person name="McGinnis K."/>
            <person name="Medlin L.K."/>
            <person name="Montsant A."/>
            <person name="Oudot-Le Secq M.P."/>
            <person name="Napoli C."/>
            <person name="Obornik M."/>
            <person name="Parker M.S."/>
            <person name="Petit J.L."/>
            <person name="Porcel B.M."/>
            <person name="Poulsen N."/>
            <person name="Robison M."/>
            <person name="Rychlewski L."/>
            <person name="Rynearson T.A."/>
            <person name="Schmutz J."/>
            <person name="Shapiro H."/>
            <person name="Siaut M."/>
            <person name="Stanley M."/>
            <person name="Sussman M.R."/>
            <person name="Taylor A.R."/>
            <person name="Vardi A."/>
            <person name="von Dassow P."/>
            <person name="Vyverman W."/>
            <person name="Willis A."/>
            <person name="Wyrwicz L.S."/>
            <person name="Rokhsar D.S."/>
            <person name="Weissenbach J."/>
            <person name="Armbrust E.V."/>
            <person name="Green B.R."/>
            <person name="Van de Peer Y."/>
            <person name="Grigoriev I.V."/>
        </authorList>
    </citation>
    <scope>NUCLEOTIDE SEQUENCE [LARGE SCALE GENOMIC DNA]</scope>
    <source>
        <strain evidence="4 5">CCAP 1055/1</strain>
    </source>
</reference>
<dbReference type="InterPro" id="IPR011990">
    <property type="entry name" value="TPR-like_helical_dom_sf"/>
</dbReference>
<dbReference type="eggNOG" id="KOG4197">
    <property type="taxonomic scope" value="Eukaryota"/>
</dbReference>
<dbReference type="InParanoid" id="B7FT55"/>
<dbReference type="STRING" id="556484.B7FT55"/>
<feature type="compositionally biased region" description="Low complexity" evidence="3">
    <location>
        <begin position="77"/>
        <end position="93"/>
    </location>
</feature>
<dbReference type="PROSITE" id="PS51375">
    <property type="entry name" value="PPR"/>
    <property type="match status" value="1"/>
</dbReference>
<feature type="repeat" description="PPR" evidence="2">
    <location>
        <begin position="657"/>
        <end position="687"/>
    </location>
</feature>
<dbReference type="Proteomes" id="UP000000759">
    <property type="component" value="Chromosome 2"/>
</dbReference>
<dbReference type="InterPro" id="IPR051222">
    <property type="entry name" value="PPR/CCM1_RNA-binding"/>
</dbReference>
<dbReference type="PANTHER" id="PTHR47942">
    <property type="entry name" value="TETRATRICOPEPTIDE REPEAT (TPR)-LIKE SUPERFAMILY PROTEIN-RELATED"/>
    <property type="match status" value="1"/>
</dbReference>
<dbReference type="OrthoDB" id="185373at2759"/>
<dbReference type="PANTHER" id="PTHR47942:SF63">
    <property type="entry name" value="PENTATRICOPEPTIDE REPEAT-CONTAINING PROTEIN"/>
    <property type="match status" value="1"/>
</dbReference>
<dbReference type="Pfam" id="PF13812">
    <property type="entry name" value="PPR_3"/>
    <property type="match status" value="1"/>
</dbReference>
<name>B7FT55_PHATC</name>
<evidence type="ECO:0000313" key="4">
    <source>
        <dbReference type="EMBL" id="EEC50595.1"/>
    </source>
</evidence>
<keyword evidence="5" id="KW-1185">Reference proteome</keyword>
<protein>
    <submittedName>
        <fullName evidence="4">Uncharacterized protein</fullName>
    </submittedName>
</protein>
<dbReference type="InterPro" id="IPR002885">
    <property type="entry name" value="PPR_rpt"/>
</dbReference>
<feature type="compositionally biased region" description="Polar residues" evidence="3">
    <location>
        <begin position="44"/>
        <end position="62"/>
    </location>
</feature>
<keyword evidence="1" id="KW-0677">Repeat</keyword>
<feature type="region of interest" description="Disordered" evidence="3">
    <location>
        <begin position="38"/>
        <end position="139"/>
    </location>
</feature>
<dbReference type="Gene3D" id="1.25.40.10">
    <property type="entry name" value="Tetratricopeptide repeat domain"/>
    <property type="match status" value="5"/>
</dbReference>
<dbReference type="GeneID" id="7197238"/>